<comment type="caution">
    <text evidence="1">The sequence shown here is derived from an EMBL/GenBank/DDBJ whole genome shotgun (WGS) entry which is preliminary data.</text>
</comment>
<keyword evidence="2" id="KW-1185">Reference proteome</keyword>
<organism evidence="1 2">
    <name type="scientific">Croceitalea dokdonensis DOKDO 023</name>
    <dbReference type="NCBI Taxonomy" id="1300341"/>
    <lineage>
        <taxon>Bacteria</taxon>
        <taxon>Pseudomonadati</taxon>
        <taxon>Bacteroidota</taxon>
        <taxon>Flavobacteriia</taxon>
        <taxon>Flavobacteriales</taxon>
        <taxon>Flavobacteriaceae</taxon>
        <taxon>Croceitalea</taxon>
    </lineage>
</organism>
<dbReference type="EMBL" id="LDJX01000001">
    <property type="protein sequence ID" value="KPM33427.1"/>
    <property type="molecule type" value="Genomic_DNA"/>
</dbReference>
<protein>
    <submittedName>
        <fullName evidence="1">Uncharacterized protein</fullName>
    </submittedName>
</protein>
<evidence type="ECO:0000313" key="1">
    <source>
        <dbReference type="EMBL" id="KPM33427.1"/>
    </source>
</evidence>
<proteinExistence type="predicted"/>
<evidence type="ECO:0000313" key="2">
    <source>
        <dbReference type="Proteomes" id="UP000050280"/>
    </source>
</evidence>
<sequence>MGAFLSSILRRNAYPNHNVEPVIHGKKAHGINNLTKTEVTT</sequence>
<reference evidence="1 2" key="1">
    <citation type="submission" date="2015-09" db="EMBL/GenBank/DDBJ databases">
        <title>Genome sequence of the marine flavobacterium Croceitalea dokdonensis DOKDO 023 that contains proton- and sodium-pumping rhodopsins.</title>
        <authorList>
            <person name="Kwon S.-K."/>
            <person name="Lee H.K."/>
            <person name="Kwak M.-J."/>
            <person name="Kim J.F."/>
        </authorList>
    </citation>
    <scope>NUCLEOTIDE SEQUENCE [LARGE SCALE GENOMIC DNA]</scope>
    <source>
        <strain evidence="1 2">DOKDO 023</strain>
    </source>
</reference>
<dbReference type="AlphaFoldDB" id="A0A0P7AYV9"/>
<dbReference type="Proteomes" id="UP000050280">
    <property type="component" value="Unassembled WGS sequence"/>
</dbReference>
<name>A0A0P7AYV9_9FLAO</name>
<gene>
    <name evidence="1" type="ORF">I595_330</name>
</gene>
<accession>A0A0P7AYV9</accession>
<dbReference type="STRING" id="1300341.I595_330"/>